<protein>
    <submittedName>
        <fullName evidence="8">NAD(P)H-dependent oxidoreductase subunit E</fullName>
    </submittedName>
</protein>
<evidence type="ECO:0000256" key="1">
    <source>
        <dbReference type="ARBA" id="ARBA00010643"/>
    </source>
</evidence>
<evidence type="ECO:0000256" key="6">
    <source>
        <dbReference type="ARBA" id="ARBA00034078"/>
    </source>
</evidence>
<dbReference type="InterPro" id="IPR036249">
    <property type="entry name" value="Thioredoxin-like_sf"/>
</dbReference>
<comment type="cofactor">
    <cofactor evidence="6">
        <name>[2Fe-2S] cluster</name>
        <dbReference type="ChEBI" id="CHEBI:190135"/>
    </cofactor>
</comment>
<dbReference type="GO" id="GO:0016491">
    <property type="term" value="F:oxidoreductase activity"/>
    <property type="evidence" value="ECO:0007669"/>
    <property type="project" value="InterPro"/>
</dbReference>
<dbReference type="AlphaFoldDB" id="A0A6I0F0H0"/>
<evidence type="ECO:0000313" key="8">
    <source>
        <dbReference type="EMBL" id="KAB2953356.1"/>
    </source>
</evidence>
<evidence type="ECO:0000313" key="9">
    <source>
        <dbReference type="Proteomes" id="UP000468766"/>
    </source>
</evidence>
<accession>A0A6I0F0H0</accession>
<dbReference type="InterPro" id="IPR041921">
    <property type="entry name" value="NuoE_N"/>
</dbReference>
<feature type="binding site" evidence="7">
    <location>
        <position position="129"/>
    </location>
    <ligand>
        <name>[2Fe-2S] cluster</name>
        <dbReference type="ChEBI" id="CHEBI:190135"/>
    </ligand>
</feature>
<gene>
    <name evidence="8" type="ORF">F9B85_05445</name>
</gene>
<dbReference type="Gene3D" id="1.10.10.1590">
    <property type="entry name" value="NADH-quinone oxidoreductase subunit E"/>
    <property type="match status" value="1"/>
</dbReference>
<organism evidence="8 9">
    <name type="scientific">Heliorestis acidaminivorans</name>
    <dbReference type="NCBI Taxonomy" id="553427"/>
    <lineage>
        <taxon>Bacteria</taxon>
        <taxon>Bacillati</taxon>
        <taxon>Bacillota</taxon>
        <taxon>Clostridia</taxon>
        <taxon>Eubacteriales</taxon>
        <taxon>Heliobacteriaceae</taxon>
        <taxon>Heliorestis</taxon>
    </lineage>
</organism>
<dbReference type="GO" id="GO:0051537">
    <property type="term" value="F:2 iron, 2 sulfur cluster binding"/>
    <property type="evidence" value="ECO:0007669"/>
    <property type="project" value="UniProtKB-KW"/>
</dbReference>
<comment type="caution">
    <text evidence="8">The sequence shown here is derived from an EMBL/GenBank/DDBJ whole genome shotgun (WGS) entry which is preliminary data.</text>
</comment>
<keyword evidence="9" id="KW-1185">Reference proteome</keyword>
<dbReference type="Gene3D" id="3.40.30.10">
    <property type="entry name" value="Glutaredoxin"/>
    <property type="match status" value="1"/>
</dbReference>
<dbReference type="Proteomes" id="UP000468766">
    <property type="component" value="Unassembled WGS sequence"/>
</dbReference>
<dbReference type="SUPFAM" id="SSF52833">
    <property type="entry name" value="Thioredoxin-like"/>
    <property type="match status" value="1"/>
</dbReference>
<dbReference type="PANTHER" id="PTHR43342">
    <property type="entry name" value="NADH-QUINONE OXIDOREDUCTASE, E SUBUNIT"/>
    <property type="match status" value="1"/>
</dbReference>
<comment type="cofactor">
    <cofactor evidence="7">
        <name>[2Fe-2S] cluster</name>
        <dbReference type="ChEBI" id="CHEBI:190135"/>
    </cofactor>
    <text evidence="7">Binds 1 [2Fe-2S] cluster.</text>
</comment>
<dbReference type="InterPro" id="IPR002023">
    <property type="entry name" value="NuoE-like"/>
</dbReference>
<dbReference type="PANTHER" id="PTHR43342:SF2">
    <property type="entry name" value="POTENTIAL NAD-REDUCING HYDROGENASE SUBUNIT"/>
    <property type="match status" value="1"/>
</dbReference>
<dbReference type="InterPro" id="IPR028431">
    <property type="entry name" value="NADP_DH_HndA-like"/>
</dbReference>
<feature type="binding site" evidence="7">
    <location>
        <position position="84"/>
    </location>
    <ligand>
        <name>[2Fe-2S] cluster</name>
        <dbReference type="ChEBI" id="CHEBI:190135"/>
    </ligand>
</feature>
<dbReference type="InterPro" id="IPR042128">
    <property type="entry name" value="NuoE_dom"/>
</dbReference>
<evidence type="ECO:0000256" key="5">
    <source>
        <dbReference type="ARBA" id="ARBA00023014"/>
    </source>
</evidence>
<keyword evidence="3 7" id="KW-0479">Metal-binding</keyword>
<sequence>MSICSCQNKKFDKLREIIAEKKGTAGALIPVMHEAQELFGHLPIHVQSFIAEALEVPMADVYGVATFYSAFTLEAKGTYSIHVCLGTACYVKGAQAIVDKLAELLHIKVGETTEDGLFTLEATRCIGACGLAPVLTVNNEVYSQVSVEQIDGIVHKYMEMAWKDEEDGNSSTNS</sequence>
<feature type="binding site" evidence="7">
    <location>
        <position position="125"/>
    </location>
    <ligand>
        <name>[2Fe-2S] cluster</name>
        <dbReference type="ChEBI" id="CHEBI:190135"/>
    </ligand>
</feature>
<evidence type="ECO:0000256" key="3">
    <source>
        <dbReference type="ARBA" id="ARBA00022723"/>
    </source>
</evidence>
<dbReference type="GO" id="GO:0046872">
    <property type="term" value="F:metal ion binding"/>
    <property type="evidence" value="ECO:0007669"/>
    <property type="project" value="UniProtKB-KW"/>
</dbReference>
<name>A0A6I0F0H0_9FIRM</name>
<feature type="binding site" evidence="7">
    <location>
        <position position="89"/>
    </location>
    <ligand>
        <name>[2Fe-2S] cluster</name>
        <dbReference type="ChEBI" id="CHEBI:190135"/>
    </ligand>
</feature>
<evidence type="ECO:0000256" key="7">
    <source>
        <dbReference type="PIRSR" id="PIRSR000216-1"/>
    </source>
</evidence>
<dbReference type="OrthoDB" id="9807941at2"/>
<evidence type="ECO:0000256" key="2">
    <source>
        <dbReference type="ARBA" id="ARBA00022714"/>
    </source>
</evidence>
<dbReference type="CDD" id="cd03064">
    <property type="entry name" value="TRX_Fd_NuoE"/>
    <property type="match status" value="1"/>
</dbReference>
<keyword evidence="5 7" id="KW-0411">Iron-sulfur</keyword>
<keyword evidence="4 7" id="KW-0408">Iron</keyword>
<dbReference type="EMBL" id="WBXO01000003">
    <property type="protein sequence ID" value="KAB2953356.1"/>
    <property type="molecule type" value="Genomic_DNA"/>
</dbReference>
<dbReference type="FunFam" id="1.10.10.1590:FF:000001">
    <property type="entry name" value="NADH-quinone oxidoreductase subunit E"/>
    <property type="match status" value="1"/>
</dbReference>
<comment type="similarity">
    <text evidence="1">Belongs to the complex I 24 kDa subunit family.</text>
</comment>
<proteinExistence type="inferred from homology"/>
<keyword evidence="2 7" id="KW-0001">2Fe-2S</keyword>
<dbReference type="PIRSF" id="PIRSF000216">
    <property type="entry name" value="NADH_DH_24kDa"/>
    <property type="match status" value="1"/>
</dbReference>
<dbReference type="Pfam" id="PF01257">
    <property type="entry name" value="2Fe-2S_thioredx"/>
    <property type="match status" value="1"/>
</dbReference>
<reference evidence="8 9" key="1">
    <citation type="submission" date="2019-10" db="EMBL/GenBank/DDBJ databases">
        <title>Whole-genome sequence of the extremophile Heliorestis acidaminivorans DSM 24790.</title>
        <authorList>
            <person name="Kyndt J.A."/>
            <person name="Meyer T.E."/>
        </authorList>
    </citation>
    <scope>NUCLEOTIDE SEQUENCE [LARGE SCALE GENOMIC DNA]</scope>
    <source>
        <strain evidence="8 9">DSM 24790</strain>
    </source>
</reference>
<evidence type="ECO:0000256" key="4">
    <source>
        <dbReference type="ARBA" id="ARBA00023004"/>
    </source>
</evidence>
<dbReference type="RefSeq" id="WP_151619332.1">
    <property type="nucleotide sequence ID" value="NZ_WBXO01000003.1"/>
</dbReference>